<dbReference type="RefSeq" id="WP_179820012.1">
    <property type="nucleotide sequence ID" value="NZ_JACCFS010000001.1"/>
</dbReference>
<keyword evidence="4" id="KW-0489">Methyltransferase</keyword>
<keyword evidence="2" id="KW-0949">S-adenosyl-L-methionine</keyword>
<feature type="domain" description="23S rRNA (guanine(745)-N(1))-methyltransferase N-terminal" evidence="3">
    <location>
        <begin position="25"/>
        <end position="59"/>
    </location>
</feature>
<dbReference type="InterPro" id="IPR016718">
    <property type="entry name" value="rRNA_m1G-MeTrfase_A_prd"/>
</dbReference>
<keyword evidence="5" id="KW-1185">Reference proteome</keyword>
<dbReference type="AlphaFoldDB" id="A0A7Z0EI14"/>
<dbReference type="EC" id="2.1.1.187" evidence="4"/>
<gene>
    <name evidence="4" type="ORF">HNR10_000155</name>
</gene>
<feature type="binding site" evidence="1">
    <location>
        <position position="29"/>
    </location>
    <ligand>
        <name>Zn(2+)</name>
        <dbReference type="ChEBI" id="CHEBI:29105"/>
    </ligand>
</feature>
<feature type="binding site" evidence="2">
    <location>
        <position position="201"/>
    </location>
    <ligand>
        <name>S-adenosyl-L-methionine</name>
        <dbReference type="ChEBI" id="CHEBI:59789"/>
    </ligand>
</feature>
<keyword evidence="1" id="KW-0862">Zinc</keyword>
<keyword evidence="1" id="KW-0479">Metal-binding</keyword>
<feature type="binding site" evidence="2">
    <location>
        <begin position="113"/>
        <end position="114"/>
    </location>
    <ligand>
        <name>S-adenosyl-L-methionine</name>
        <dbReference type="ChEBI" id="CHEBI:59789"/>
    </ligand>
</feature>
<proteinExistence type="predicted"/>
<dbReference type="GO" id="GO:0052911">
    <property type="term" value="F:23S rRNA (guanine(745)-N(1))-methyltransferase activity"/>
    <property type="evidence" value="ECO:0007669"/>
    <property type="project" value="UniProtKB-EC"/>
</dbReference>
<dbReference type="EMBL" id="JACCFS010000001">
    <property type="protein sequence ID" value="NYJ32274.1"/>
    <property type="molecule type" value="Genomic_DNA"/>
</dbReference>
<dbReference type="InterPro" id="IPR048647">
    <property type="entry name" value="RlmA_N"/>
</dbReference>
<dbReference type="Proteomes" id="UP000572051">
    <property type="component" value="Unassembled WGS sequence"/>
</dbReference>
<sequence>MARENTTHHTGPRLRMPERVAAALACPVCGDGLARGARGLSCGRGHAFDIAREGYASLLTGATPPGTGDTREMVADRVRFQDAGHYDPLGRALAEALAGTVPAPLVADVGGGTGHYLTQVLYARPDAAGITLDVSKFAVRRAARAHERGGAVTADTWRPLPLRTGSVDALLNVFAPRNAAEFRRVLRTDGLLVVVTPDTDHLAELRSPLGLLEVDPRKDERLAESLHGDFAPEGARPLRFTMELTHDDAATVVGMGPSARHITPADLRERIAALPAPVTVTASVRLHTYRPR</sequence>
<dbReference type="PIRSF" id="PIRSF018249">
    <property type="entry name" value="MyrA_prd"/>
    <property type="match status" value="1"/>
</dbReference>
<dbReference type="Pfam" id="PF21302">
    <property type="entry name" value="Zn_ribbon_RlmA"/>
    <property type="match status" value="1"/>
</dbReference>
<dbReference type="SUPFAM" id="SSF53335">
    <property type="entry name" value="S-adenosyl-L-methionine-dependent methyltransferases"/>
    <property type="match status" value="1"/>
</dbReference>
<name>A0A7Z0EI14_9ACTN</name>
<dbReference type="CDD" id="cd02440">
    <property type="entry name" value="AdoMet_MTases"/>
    <property type="match status" value="1"/>
</dbReference>
<dbReference type="Gene3D" id="3.40.50.150">
    <property type="entry name" value="Vaccinia Virus protein VP39"/>
    <property type="match status" value="1"/>
</dbReference>
<protein>
    <submittedName>
        <fullName evidence="4">23S rRNA (Guanine745-N1)-methyltransferase</fullName>
        <ecNumber evidence="4">2.1.1.187</ecNumber>
    </submittedName>
</protein>
<evidence type="ECO:0000313" key="5">
    <source>
        <dbReference type="Proteomes" id="UP000572051"/>
    </source>
</evidence>
<accession>A0A7Z0EI14</accession>
<dbReference type="InterPro" id="IPR029063">
    <property type="entry name" value="SAM-dependent_MTases_sf"/>
</dbReference>
<organism evidence="4 5">
    <name type="scientific">Nocardiopsis aegyptia</name>
    <dbReference type="NCBI Taxonomy" id="220378"/>
    <lineage>
        <taxon>Bacteria</taxon>
        <taxon>Bacillati</taxon>
        <taxon>Actinomycetota</taxon>
        <taxon>Actinomycetes</taxon>
        <taxon>Streptosporangiales</taxon>
        <taxon>Nocardiopsidaceae</taxon>
        <taxon>Nocardiopsis</taxon>
    </lineage>
</organism>
<feature type="binding site" evidence="1">
    <location>
        <position position="46"/>
    </location>
    <ligand>
        <name>Zn(2+)</name>
        <dbReference type="ChEBI" id="CHEBI:29105"/>
    </ligand>
</feature>
<feature type="binding site" evidence="1">
    <location>
        <position position="26"/>
    </location>
    <ligand>
        <name>Zn(2+)</name>
        <dbReference type="ChEBI" id="CHEBI:29105"/>
    </ligand>
</feature>
<comment type="caution">
    <text evidence="4">The sequence shown here is derived from an EMBL/GenBank/DDBJ whole genome shotgun (WGS) entry which is preliminary data.</text>
</comment>
<feature type="binding site" evidence="2">
    <location>
        <position position="86"/>
    </location>
    <ligand>
        <name>S-adenosyl-L-methionine</name>
        <dbReference type="ChEBI" id="CHEBI:59789"/>
    </ligand>
</feature>
<feature type="binding site" evidence="1">
    <location>
        <position position="42"/>
    </location>
    <ligand>
        <name>Zn(2+)</name>
        <dbReference type="ChEBI" id="CHEBI:29105"/>
    </ligand>
</feature>
<reference evidence="4 5" key="1">
    <citation type="submission" date="2020-07" db="EMBL/GenBank/DDBJ databases">
        <title>Sequencing the genomes of 1000 actinobacteria strains.</title>
        <authorList>
            <person name="Klenk H.-P."/>
        </authorList>
    </citation>
    <scope>NUCLEOTIDE SEQUENCE [LARGE SCALE GENOMIC DNA]</scope>
    <source>
        <strain evidence="4 5">DSM 44442</strain>
    </source>
</reference>
<evidence type="ECO:0000256" key="1">
    <source>
        <dbReference type="PIRSR" id="PIRSR018249-1"/>
    </source>
</evidence>
<keyword evidence="4" id="KW-0808">Transferase</keyword>
<evidence type="ECO:0000313" key="4">
    <source>
        <dbReference type="EMBL" id="NYJ32274.1"/>
    </source>
</evidence>
<dbReference type="GO" id="GO:0046872">
    <property type="term" value="F:metal ion binding"/>
    <property type="evidence" value="ECO:0007669"/>
    <property type="project" value="UniProtKB-KW"/>
</dbReference>
<evidence type="ECO:0000259" key="3">
    <source>
        <dbReference type="Pfam" id="PF21302"/>
    </source>
</evidence>
<evidence type="ECO:0000256" key="2">
    <source>
        <dbReference type="PIRSR" id="PIRSR018249-2"/>
    </source>
</evidence>